<proteinExistence type="predicted"/>
<sequence length="317" mass="36306">MTDVTIVTCQKHLLPSTADDYTKNIFIEYKLLKHALEAKGLTVKRTFWDDPNCNWGQTKVAVIRTVWDYFERFDEFKQWMLQTAAVTNLINPLPLQQWNSHKFYLRDLAERGVDVVPTEFIKKGSKITLQEISANRNWSAMVMKPAISAAAFHTYKIPASPAGRSATTIHEMEAKFQELLASRDMLLQPFVETITKRGEASLMVFNEKYTHAILKKAKQGDFRVQDDFGGTVHDYEPTEKEIQFAEFANAQCPTKPVYGRVDIVWDSDGNPMLSEMEFLDPEIWLRNCPTSAEKIAEGIVKYLDSPFDLPPTNEARI</sequence>
<evidence type="ECO:0000313" key="2">
    <source>
        <dbReference type="Proteomes" id="UP000255317"/>
    </source>
</evidence>
<name>A0A370QKK7_9FLAO</name>
<keyword evidence="2" id="KW-1185">Reference proteome</keyword>
<dbReference type="OrthoDB" id="3373978at2"/>
<comment type="caution">
    <text evidence="1">The sequence shown here is derived from an EMBL/GenBank/DDBJ whole genome shotgun (WGS) entry which is preliminary data.</text>
</comment>
<evidence type="ECO:0000313" key="1">
    <source>
        <dbReference type="EMBL" id="RDK88898.1"/>
    </source>
</evidence>
<dbReference type="EMBL" id="QRAO01000001">
    <property type="protein sequence ID" value="RDK88898.1"/>
    <property type="molecule type" value="Genomic_DNA"/>
</dbReference>
<dbReference type="SUPFAM" id="SSF56059">
    <property type="entry name" value="Glutathione synthetase ATP-binding domain-like"/>
    <property type="match status" value="1"/>
</dbReference>
<gene>
    <name evidence="1" type="ORF">C8D94_101776</name>
</gene>
<evidence type="ECO:0008006" key="3">
    <source>
        <dbReference type="Google" id="ProtNLM"/>
    </source>
</evidence>
<dbReference type="Proteomes" id="UP000255317">
    <property type="component" value="Unassembled WGS sequence"/>
</dbReference>
<accession>A0A370QKK7</accession>
<dbReference type="PANTHER" id="PTHR39217:SF1">
    <property type="entry name" value="GLUTATHIONE SYNTHETASE"/>
    <property type="match status" value="1"/>
</dbReference>
<dbReference type="RefSeq" id="WP_115122558.1">
    <property type="nucleotide sequence ID" value="NZ_QRAO01000001.1"/>
</dbReference>
<dbReference type="Gene3D" id="3.30.470.20">
    <property type="entry name" value="ATP-grasp fold, B domain"/>
    <property type="match status" value="1"/>
</dbReference>
<protein>
    <recommendedName>
        <fullName evidence="3">Glutathione synthetase-like protein</fullName>
    </recommendedName>
</protein>
<dbReference type="AlphaFoldDB" id="A0A370QKK7"/>
<dbReference type="PANTHER" id="PTHR39217">
    <property type="match status" value="1"/>
</dbReference>
<organism evidence="1 2">
    <name type="scientific">Marinirhabdus gelatinilytica</name>
    <dbReference type="NCBI Taxonomy" id="1703343"/>
    <lineage>
        <taxon>Bacteria</taxon>
        <taxon>Pseudomonadati</taxon>
        <taxon>Bacteroidota</taxon>
        <taxon>Flavobacteriia</taxon>
        <taxon>Flavobacteriales</taxon>
        <taxon>Flavobacteriaceae</taxon>
    </lineage>
</organism>
<dbReference type="InterPro" id="IPR053191">
    <property type="entry name" value="DcsG_Biosynth_Enzyme"/>
</dbReference>
<reference evidence="1 2" key="1">
    <citation type="submission" date="2018-07" db="EMBL/GenBank/DDBJ databases">
        <title>Genomic Encyclopedia of Type Strains, Phase IV (KMG-IV): sequencing the most valuable type-strain genomes for metagenomic binning, comparative biology and taxonomic classification.</title>
        <authorList>
            <person name="Goeker M."/>
        </authorList>
    </citation>
    <scope>NUCLEOTIDE SEQUENCE [LARGE SCALE GENOMIC DNA]</scope>
    <source>
        <strain evidence="1 2">DSM 101478</strain>
    </source>
</reference>